<organism evidence="1 2">
    <name type="scientific">Thermovibrio guaymasensis</name>
    <dbReference type="NCBI Taxonomy" id="240167"/>
    <lineage>
        <taxon>Bacteria</taxon>
        <taxon>Pseudomonadati</taxon>
        <taxon>Aquificota</taxon>
        <taxon>Aquificia</taxon>
        <taxon>Desulfurobacteriales</taxon>
        <taxon>Desulfurobacteriaceae</taxon>
        <taxon>Thermovibrio</taxon>
    </lineage>
</organism>
<dbReference type="RefSeq" id="WP_121171477.1">
    <property type="nucleotide sequence ID" value="NZ_RBIE01000003.1"/>
</dbReference>
<sequence>MSAEVIKKASELAQAIAECEELANLRAAEAKLQMDPEARELLSEVQRLQQMAQMSGSPEAMQQLEEAFNKFAENPVGKEYLEANQRFSQMLETVNALLQEAIEGPKQHGHGCSGCSGCGM</sequence>
<dbReference type="InterPro" id="IPR010368">
    <property type="entry name" value="Com_YlbF"/>
</dbReference>
<dbReference type="EMBL" id="RBIE01000003">
    <property type="protein sequence ID" value="RKQ60595.1"/>
    <property type="molecule type" value="Genomic_DNA"/>
</dbReference>
<evidence type="ECO:0000313" key="2">
    <source>
        <dbReference type="Proteomes" id="UP000280881"/>
    </source>
</evidence>
<evidence type="ECO:0000313" key="1">
    <source>
        <dbReference type="EMBL" id="RKQ60595.1"/>
    </source>
</evidence>
<dbReference type="SUPFAM" id="SSF158622">
    <property type="entry name" value="YheA/YmcA-like"/>
    <property type="match status" value="1"/>
</dbReference>
<gene>
    <name evidence="1" type="ORF">C7457_1417</name>
</gene>
<dbReference type="Gene3D" id="1.20.1500.10">
    <property type="entry name" value="YheA/YmcA-like"/>
    <property type="match status" value="1"/>
</dbReference>
<name>A0A420W607_9BACT</name>
<comment type="caution">
    <text evidence="1">The sequence shown here is derived from an EMBL/GenBank/DDBJ whole genome shotgun (WGS) entry which is preliminary data.</text>
</comment>
<dbReference type="OrthoDB" id="15237at2"/>
<dbReference type="Proteomes" id="UP000280881">
    <property type="component" value="Unassembled WGS sequence"/>
</dbReference>
<dbReference type="Pfam" id="PF06133">
    <property type="entry name" value="Com_YlbF"/>
    <property type="match status" value="1"/>
</dbReference>
<dbReference type="AlphaFoldDB" id="A0A420W607"/>
<accession>A0A420W607</accession>
<proteinExistence type="predicted"/>
<protein>
    <submittedName>
        <fullName evidence="1">Cell fate (Sporulation/competence/biofilm development) regulator YlbF (YheA/YmcA/DUF963 family)</fullName>
    </submittedName>
</protein>
<reference evidence="1 2" key="1">
    <citation type="submission" date="2018-10" db="EMBL/GenBank/DDBJ databases">
        <title>Genomic Encyclopedia of Type Strains, Phase IV (KMG-IV): sequencing the most valuable type-strain genomes for metagenomic binning, comparative biology and taxonomic classification.</title>
        <authorList>
            <person name="Goeker M."/>
        </authorList>
    </citation>
    <scope>NUCLEOTIDE SEQUENCE [LARGE SCALE GENOMIC DNA]</scope>
    <source>
        <strain evidence="1 2">DSM 15521</strain>
    </source>
</reference>
<dbReference type="InterPro" id="IPR023378">
    <property type="entry name" value="YheA/YmcA-like_dom_sf"/>
</dbReference>
<keyword evidence="2" id="KW-1185">Reference proteome</keyword>